<dbReference type="AlphaFoldDB" id="A0A9W6TWY6"/>
<dbReference type="EMBL" id="BSXT01000233">
    <property type="protein sequence ID" value="GMF21624.1"/>
    <property type="molecule type" value="Genomic_DNA"/>
</dbReference>
<sequence length="362" mass="41945">MFLIWRFATVATSESDCGLLASLPADHDHVESPDWQVVKDGVRKRRQRRYKVGSILKRKVGERRTTKYYCAACSKSDKARYHYPGNSMTCFQIWHHKWESEKNVLVCGVEEASKPELLEPEWRRSVSMATPLRKRWALKKTTIANFRSWTKSALLEQLHLFQRIYFKVRFRTLAAWTNPLDLELTTSDATHKKIEVLAQMRVYATKGELKFMIAAMLVMGIPLLQAARHMLRYVCTKWVVENPPLTPRTFTLDDIDPTTCRRRFRFLPDEIEQLDEALKLPPFITTAQGCHVPRQEALCLLLRRLAYPCRLKNLEEAFGRRDSVLSSAINLTVMLVWCSRTHKLVIPQTQQPPSKSALIGLC</sequence>
<protein>
    <submittedName>
        <fullName evidence="1">Unnamed protein product</fullName>
    </submittedName>
</protein>
<keyword evidence="2" id="KW-1185">Reference proteome</keyword>
<dbReference type="Proteomes" id="UP001165121">
    <property type="component" value="Unassembled WGS sequence"/>
</dbReference>
<evidence type="ECO:0000313" key="1">
    <source>
        <dbReference type="EMBL" id="GMF21624.1"/>
    </source>
</evidence>
<reference evidence="1" key="1">
    <citation type="submission" date="2023-04" db="EMBL/GenBank/DDBJ databases">
        <title>Phytophthora fragariaefolia NBRC 109709.</title>
        <authorList>
            <person name="Ichikawa N."/>
            <person name="Sato H."/>
            <person name="Tonouchi N."/>
        </authorList>
    </citation>
    <scope>NUCLEOTIDE SEQUENCE</scope>
    <source>
        <strain evidence="1">NBRC 109709</strain>
    </source>
</reference>
<evidence type="ECO:0000313" key="2">
    <source>
        <dbReference type="Proteomes" id="UP001165121"/>
    </source>
</evidence>
<name>A0A9W6TWY6_9STRA</name>
<gene>
    <name evidence="1" type="ORF">Pfra01_000292800</name>
</gene>
<comment type="caution">
    <text evidence="1">The sequence shown here is derived from an EMBL/GenBank/DDBJ whole genome shotgun (WGS) entry which is preliminary data.</text>
</comment>
<dbReference type="PANTHER" id="PTHR34615">
    <property type="entry name" value="PX DOMAIN-CONTAINING PROTEIN"/>
    <property type="match status" value="1"/>
</dbReference>
<proteinExistence type="predicted"/>
<dbReference type="OrthoDB" id="105169at2759"/>
<organism evidence="1 2">
    <name type="scientific">Phytophthora fragariaefolia</name>
    <dbReference type="NCBI Taxonomy" id="1490495"/>
    <lineage>
        <taxon>Eukaryota</taxon>
        <taxon>Sar</taxon>
        <taxon>Stramenopiles</taxon>
        <taxon>Oomycota</taxon>
        <taxon>Peronosporomycetes</taxon>
        <taxon>Peronosporales</taxon>
        <taxon>Peronosporaceae</taxon>
        <taxon>Phytophthora</taxon>
    </lineage>
</organism>
<accession>A0A9W6TWY6</accession>
<dbReference type="PANTHER" id="PTHR34615:SF1">
    <property type="entry name" value="PX DOMAIN-CONTAINING PROTEIN"/>
    <property type="match status" value="1"/>
</dbReference>